<dbReference type="PANTHER" id="PTHR11432">
    <property type="entry name" value="NADH DEHYDROGENASE SUBUNIT 1"/>
    <property type="match status" value="1"/>
</dbReference>
<keyword evidence="4 5" id="KW-0472">Membrane</keyword>
<feature type="transmembrane region" description="Helical" evidence="5">
    <location>
        <begin position="327"/>
        <end position="347"/>
    </location>
</feature>
<proteinExistence type="inferred from homology"/>
<keyword evidence="2 5" id="KW-0812">Transmembrane</keyword>
<dbReference type="AlphaFoldDB" id="A0A0C2BM43"/>
<evidence type="ECO:0000256" key="3">
    <source>
        <dbReference type="ARBA" id="ARBA00022989"/>
    </source>
</evidence>
<protein>
    <recommendedName>
        <fullName evidence="5">NADH-quinone oxidoreductase subunit H</fullName>
        <ecNumber evidence="5">7.1.1.-</ecNumber>
    </recommendedName>
    <alternativeName>
        <fullName evidence="5">NADH dehydrogenase I subunit H</fullName>
    </alternativeName>
    <alternativeName>
        <fullName evidence="5">NDH-1 subunit H</fullName>
    </alternativeName>
</protein>
<sequence length="355" mass="39317">MDQMFTTINESGLSLFGGAWPLIWTLAKIVVLVLPLMGAVAYLTLWERKMIGWMHIRLGPNRVGPAGLLQPIADALKLLLKEIVVPARANKALFVIAPVMTIGPALAAWAVIPFGPETVIANINAGLLFVMAIASMEVYGVIIAGWASNSKYAFLGAMRASAQMVSYEIAMGFALVIVLMVSGSLNFIDIVGAQNKGFFADKGLTFLSWNWLPLLPIFVIYVVSGIAETNRHPFDVVEGESEIVAGHMVEYSGMSFAMFFLAEYANMILISALASLMFLGGWASPVSFLNWIPGWIWLGMKTFFVVSLFIWARASFPRYRYDQIMRLGWKVFIPLTLAYLVIVAAWMQTPWNIWK</sequence>
<evidence type="ECO:0000256" key="4">
    <source>
        <dbReference type="ARBA" id="ARBA00023136"/>
    </source>
</evidence>
<comment type="similarity">
    <text evidence="5 6">Belongs to the complex I subunit 1 family.</text>
</comment>
<dbReference type="GO" id="GO:0048038">
    <property type="term" value="F:quinone binding"/>
    <property type="evidence" value="ECO:0007669"/>
    <property type="project" value="UniProtKB-KW"/>
</dbReference>
<evidence type="ECO:0000256" key="2">
    <source>
        <dbReference type="ARBA" id="ARBA00022692"/>
    </source>
</evidence>
<accession>A0A0C2BM43</accession>
<dbReference type="PROSITE" id="PS00667">
    <property type="entry name" value="COMPLEX1_ND1_1"/>
    <property type="match status" value="1"/>
</dbReference>
<feature type="transmembrane region" description="Helical" evidence="5">
    <location>
        <begin position="264"/>
        <end position="283"/>
    </location>
</feature>
<dbReference type="GO" id="GO:0016655">
    <property type="term" value="F:oxidoreductase activity, acting on NAD(P)H, quinone or similar compound as acceptor"/>
    <property type="evidence" value="ECO:0007669"/>
    <property type="project" value="UniProtKB-UniRule"/>
</dbReference>
<dbReference type="InterPro" id="IPR001694">
    <property type="entry name" value="NADH_UbQ_OxRdtase_su1/FPO"/>
</dbReference>
<keyword evidence="8" id="KW-1185">Reference proteome</keyword>
<keyword evidence="5 7" id="KW-0830">Ubiquinone</keyword>
<dbReference type="EC" id="7.1.1.-" evidence="5"/>
<evidence type="ECO:0000256" key="1">
    <source>
        <dbReference type="ARBA" id="ARBA00004141"/>
    </source>
</evidence>
<feature type="transmembrane region" description="Helical" evidence="5">
    <location>
        <begin position="295"/>
        <end position="315"/>
    </location>
</feature>
<comment type="function">
    <text evidence="5">NDH-1 shuttles electrons from NADH, via FMN and iron-sulfur (Fe-S) centers, to quinones in the respiratory chain. The immediate electron acceptor for the enzyme in this species is believed to be ubiquinone. Couples the redox reaction to proton translocation (for every two electrons transferred, four hydrogen ions are translocated across the cytoplasmic membrane), and thus conserves the redox energy in a proton gradient. This subunit may bind ubiquinone.</text>
</comment>
<dbReference type="PROSITE" id="PS00668">
    <property type="entry name" value="COMPLEX1_ND1_2"/>
    <property type="match status" value="1"/>
</dbReference>
<organism evidence="7 8">
    <name type="scientific">Noviherbaspirillum autotrophicum</name>
    <dbReference type="NCBI Taxonomy" id="709839"/>
    <lineage>
        <taxon>Bacteria</taxon>
        <taxon>Pseudomonadati</taxon>
        <taxon>Pseudomonadota</taxon>
        <taxon>Betaproteobacteria</taxon>
        <taxon>Burkholderiales</taxon>
        <taxon>Oxalobacteraceae</taxon>
        <taxon>Noviherbaspirillum</taxon>
    </lineage>
</organism>
<dbReference type="Pfam" id="PF00146">
    <property type="entry name" value="NADHdh"/>
    <property type="match status" value="1"/>
</dbReference>
<feature type="transmembrane region" description="Helical" evidence="5">
    <location>
        <begin position="20"/>
        <end position="45"/>
    </location>
</feature>
<feature type="transmembrane region" description="Helical" evidence="5">
    <location>
        <begin position="92"/>
        <end position="112"/>
    </location>
</feature>
<comment type="caution">
    <text evidence="7">The sequence shown here is derived from an EMBL/GenBank/DDBJ whole genome shotgun (WGS) entry which is preliminary data.</text>
</comment>
<dbReference type="RefSeq" id="WP_040040988.1">
    <property type="nucleotide sequence ID" value="NZ_JWJG01000028.1"/>
</dbReference>
<feature type="transmembrane region" description="Helical" evidence="5">
    <location>
        <begin position="124"/>
        <end position="148"/>
    </location>
</feature>
<dbReference type="OrthoDB" id="9803734at2"/>
<reference evidence="7 8" key="1">
    <citation type="submission" date="2014-12" db="EMBL/GenBank/DDBJ databases">
        <title>Denitrispirillum autotrophicum gen. nov., sp. nov., Denitrifying, Facultatively Autotrophic Bacteria Isolated from Rice Paddy Soil.</title>
        <authorList>
            <person name="Ishii S."/>
            <person name="Ashida N."/>
            <person name="Ohno H."/>
            <person name="Otsuka S."/>
            <person name="Yokota A."/>
            <person name="Senoo K."/>
        </authorList>
    </citation>
    <scope>NUCLEOTIDE SEQUENCE [LARGE SCALE GENOMIC DNA]</scope>
    <source>
        <strain evidence="7 8">TSA66</strain>
    </source>
</reference>
<comment type="catalytic activity">
    <reaction evidence="5">
        <text>a quinone + NADH + 5 H(+)(in) = a quinol + NAD(+) + 4 H(+)(out)</text>
        <dbReference type="Rhea" id="RHEA:57888"/>
        <dbReference type="ChEBI" id="CHEBI:15378"/>
        <dbReference type="ChEBI" id="CHEBI:24646"/>
        <dbReference type="ChEBI" id="CHEBI:57540"/>
        <dbReference type="ChEBI" id="CHEBI:57945"/>
        <dbReference type="ChEBI" id="CHEBI:132124"/>
    </reaction>
</comment>
<dbReference type="EMBL" id="JWJG01000028">
    <property type="protein sequence ID" value="KIF82315.1"/>
    <property type="molecule type" value="Genomic_DNA"/>
</dbReference>
<keyword evidence="3 5" id="KW-1133">Transmembrane helix</keyword>
<gene>
    <name evidence="5" type="primary">nuoH</name>
    <name evidence="7" type="ORF">TSA66_18280</name>
</gene>
<keyword evidence="5" id="KW-1278">Translocase</keyword>
<dbReference type="Proteomes" id="UP000031572">
    <property type="component" value="Unassembled WGS sequence"/>
</dbReference>
<evidence type="ECO:0000256" key="5">
    <source>
        <dbReference type="HAMAP-Rule" id="MF_01350"/>
    </source>
</evidence>
<feature type="transmembrane region" description="Helical" evidence="5">
    <location>
        <begin position="169"/>
        <end position="188"/>
    </location>
</feature>
<comment type="subcellular location">
    <subcellularLocation>
        <location evidence="5 6">Cell membrane</location>
        <topology evidence="5 6">Multi-pass membrane protein</topology>
    </subcellularLocation>
    <subcellularLocation>
        <location evidence="1">Membrane</location>
        <topology evidence="1">Multi-pass membrane protein</topology>
    </subcellularLocation>
</comment>
<dbReference type="NCBIfam" id="NF004741">
    <property type="entry name" value="PRK06076.1-2"/>
    <property type="match status" value="1"/>
</dbReference>
<keyword evidence="7" id="KW-0560">Oxidoreductase</keyword>
<dbReference type="PANTHER" id="PTHR11432:SF3">
    <property type="entry name" value="NADH-UBIQUINONE OXIDOREDUCTASE CHAIN 1"/>
    <property type="match status" value="1"/>
</dbReference>
<evidence type="ECO:0000313" key="7">
    <source>
        <dbReference type="EMBL" id="KIF82315.1"/>
    </source>
</evidence>
<keyword evidence="5" id="KW-0874">Quinone</keyword>
<comment type="subunit">
    <text evidence="5">NDH-1 is composed of 14 different subunits. Subunits NuoA, H, J, K, L, M, N constitute the membrane sector of the complex.</text>
</comment>
<dbReference type="NCBIfam" id="NF004742">
    <property type="entry name" value="PRK06076.1-3"/>
    <property type="match status" value="1"/>
</dbReference>
<keyword evidence="5 6" id="KW-0520">NAD</keyword>
<keyword evidence="5" id="KW-1003">Cell membrane</keyword>
<dbReference type="STRING" id="709839.TSA66_18280"/>
<dbReference type="GO" id="GO:0009060">
    <property type="term" value="P:aerobic respiration"/>
    <property type="evidence" value="ECO:0007669"/>
    <property type="project" value="TreeGrafter"/>
</dbReference>
<dbReference type="GO" id="GO:0003954">
    <property type="term" value="F:NADH dehydrogenase activity"/>
    <property type="evidence" value="ECO:0007669"/>
    <property type="project" value="TreeGrafter"/>
</dbReference>
<dbReference type="InterPro" id="IPR018086">
    <property type="entry name" value="NADH_UbQ_OxRdtase_su1_CS"/>
</dbReference>
<name>A0A0C2BM43_9BURK</name>
<feature type="transmembrane region" description="Helical" evidence="5">
    <location>
        <begin position="208"/>
        <end position="227"/>
    </location>
</feature>
<dbReference type="GO" id="GO:0005886">
    <property type="term" value="C:plasma membrane"/>
    <property type="evidence" value="ECO:0007669"/>
    <property type="project" value="UniProtKB-SubCell"/>
</dbReference>
<evidence type="ECO:0000313" key="8">
    <source>
        <dbReference type="Proteomes" id="UP000031572"/>
    </source>
</evidence>
<evidence type="ECO:0000256" key="6">
    <source>
        <dbReference type="RuleBase" id="RU000471"/>
    </source>
</evidence>
<dbReference type="HAMAP" id="MF_01350">
    <property type="entry name" value="NDH1_NuoH"/>
    <property type="match status" value="1"/>
</dbReference>